<keyword evidence="3 4" id="KW-0067">ATP-binding</keyword>
<dbReference type="Gene3D" id="3.40.50.10420">
    <property type="entry name" value="NagB/RpiA/CoA transferase-like"/>
    <property type="match status" value="1"/>
</dbReference>
<dbReference type="InterPro" id="IPR024185">
    <property type="entry name" value="FTHF_cligase-like_sf"/>
</dbReference>
<reference evidence="5" key="1">
    <citation type="submission" date="2022-12" db="EMBL/GenBank/DDBJ databases">
        <authorList>
            <person name="Krivoruchko A.V."/>
            <person name="Elkin A."/>
        </authorList>
    </citation>
    <scope>NUCLEOTIDE SEQUENCE</scope>
    <source>
        <strain evidence="5">IEGM 1388</strain>
    </source>
</reference>
<dbReference type="Pfam" id="PF01812">
    <property type="entry name" value="5-FTHF_cyc-lig"/>
    <property type="match status" value="1"/>
</dbReference>
<organism evidence="5 6">
    <name type="scientific">Gordonia rubripertincta</name>
    <name type="common">Rhodococcus corallinus</name>
    <dbReference type="NCBI Taxonomy" id="36822"/>
    <lineage>
        <taxon>Bacteria</taxon>
        <taxon>Bacillati</taxon>
        <taxon>Actinomycetota</taxon>
        <taxon>Actinomycetes</taxon>
        <taxon>Mycobacteriales</taxon>
        <taxon>Gordoniaceae</taxon>
        <taxon>Gordonia</taxon>
    </lineage>
</organism>
<dbReference type="SUPFAM" id="SSF100950">
    <property type="entry name" value="NagB/RpiA/CoA transferase-like"/>
    <property type="match status" value="1"/>
</dbReference>
<keyword evidence="6" id="KW-1185">Reference proteome</keyword>
<dbReference type="PIRSF" id="PIRSF006806">
    <property type="entry name" value="FTHF_cligase"/>
    <property type="match status" value="1"/>
</dbReference>
<dbReference type="EMBL" id="JAPWIE010000006">
    <property type="protein sequence ID" value="MCZ4552502.1"/>
    <property type="molecule type" value="Genomic_DNA"/>
</dbReference>
<comment type="similarity">
    <text evidence="1 4">Belongs to the 5-formyltetrahydrofolate cyclo-ligase family.</text>
</comment>
<keyword evidence="5" id="KW-0436">Ligase</keyword>
<accession>A0ABT4N3H8</accession>
<gene>
    <name evidence="5" type="ORF">O4213_21100</name>
</gene>
<evidence type="ECO:0000256" key="3">
    <source>
        <dbReference type="ARBA" id="ARBA00022840"/>
    </source>
</evidence>
<keyword evidence="2 4" id="KW-0547">Nucleotide-binding</keyword>
<name>A0ABT4N3H8_GORRU</name>
<dbReference type="EC" id="6.3.3.2" evidence="4"/>
<dbReference type="NCBIfam" id="TIGR02727">
    <property type="entry name" value="MTHFS_bact"/>
    <property type="match status" value="1"/>
</dbReference>
<evidence type="ECO:0000256" key="1">
    <source>
        <dbReference type="ARBA" id="ARBA00010638"/>
    </source>
</evidence>
<dbReference type="PANTHER" id="PTHR23407">
    <property type="entry name" value="ATPASE INHIBITOR/5-FORMYLTETRAHYDROFOLATE CYCLO-LIGASE"/>
    <property type="match status" value="1"/>
</dbReference>
<dbReference type="InterPro" id="IPR002698">
    <property type="entry name" value="FTHF_cligase"/>
</dbReference>
<dbReference type="InterPro" id="IPR037171">
    <property type="entry name" value="NagB/RpiA_transferase-like"/>
</dbReference>
<proteinExistence type="inferred from homology"/>
<keyword evidence="4" id="KW-0479">Metal-binding</keyword>
<comment type="catalytic activity">
    <reaction evidence="4">
        <text>(6S)-5-formyl-5,6,7,8-tetrahydrofolate + ATP = (6R)-5,10-methenyltetrahydrofolate + ADP + phosphate</text>
        <dbReference type="Rhea" id="RHEA:10488"/>
        <dbReference type="ChEBI" id="CHEBI:30616"/>
        <dbReference type="ChEBI" id="CHEBI:43474"/>
        <dbReference type="ChEBI" id="CHEBI:57455"/>
        <dbReference type="ChEBI" id="CHEBI:57457"/>
        <dbReference type="ChEBI" id="CHEBI:456216"/>
        <dbReference type="EC" id="6.3.3.2"/>
    </reaction>
</comment>
<dbReference type="PANTHER" id="PTHR23407:SF1">
    <property type="entry name" value="5-FORMYLTETRAHYDROFOLATE CYCLO-LIGASE"/>
    <property type="match status" value="1"/>
</dbReference>
<keyword evidence="4" id="KW-0460">Magnesium</keyword>
<evidence type="ECO:0000256" key="4">
    <source>
        <dbReference type="RuleBase" id="RU361279"/>
    </source>
</evidence>
<dbReference type="GO" id="GO:0030272">
    <property type="term" value="F:5-formyltetrahydrofolate cyclo-ligase activity"/>
    <property type="evidence" value="ECO:0007669"/>
    <property type="project" value="UniProtKB-EC"/>
</dbReference>
<protein>
    <recommendedName>
        <fullName evidence="4">5-formyltetrahydrofolate cyclo-ligase</fullName>
        <ecNumber evidence="4">6.3.3.2</ecNumber>
    </recommendedName>
</protein>
<evidence type="ECO:0000313" key="6">
    <source>
        <dbReference type="Proteomes" id="UP001067235"/>
    </source>
</evidence>
<dbReference type="Proteomes" id="UP001067235">
    <property type="component" value="Unassembled WGS sequence"/>
</dbReference>
<evidence type="ECO:0000256" key="2">
    <source>
        <dbReference type="ARBA" id="ARBA00022741"/>
    </source>
</evidence>
<sequence>MDTAKNTLRQRFRARRDVLSPQVKADADEHLVISLANTDLHDHFSASPGALIAAYVPVGTEPGSIAVLDTLLAGGWDVLLPVVVPGPPAPLEWARYSGPASLRTGRFGLLEPIGPTQAPSAVERSDVVLVPALAVDRQGVRLGRGAGYYDRSIAGVPRERLVAVVYDEELVDQLPAGPFDVPMGWALTPKTGFTRLGTT</sequence>
<evidence type="ECO:0000313" key="5">
    <source>
        <dbReference type="EMBL" id="MCZ4552502.1"/>
    </source>
</evidence>
<comment type="cofactor">
    <cofactor evidence="4">
        <name>Mg(2+)</name>
        <dbReference type="ChEBI" id="CHEBI:18420"/>
    </cofactor>
</comment>
<comment type="caution">
    <text evidence="5">The sequence shown here is derived from an EMBL/GenBank/DDBJ whole genome shotgun (WGS) entry which is preliminary data.</text>
</comment>